<accession>A0AA40A9C1</accession>
<protein>
    <submittedName>
        <fullName evidence="2">Uncharacterized protein</fullName>
    </submittedName>
</protein>
<keyword evidence="3" id="KW-1185">Reference proteome</keyword>
<organism evidence="2 3">
    <name type="scientific">Lasiosphaeris hirsuta</name>
    <dbReference type="NCBI Taxonomy" id="260670"/>
    <lineage>
        <taxon>Eukaryota</taxon>
        <taxon>Fungi</taxon>
        <taxon>Dikarya</taxon>
        <taxon>Ascomycota</taxon>
        <taxon>Pezizomycotina</taxon>
        <taxon>Sordariomycetes</taxon>
        <taxon>Sordariomycetidae</taxon>
        <taxon>Sordariales</taxon>
        <taxon>Lasiosphaeriaceae</taxon>
        <taxon>Lasiosphaeris</taxon>
    </lineage>
</organism>
<proteinExistence type="predicted"/>
<evidence type="ECO:0000256" key="1">
    <source>
        <dbReference type="SAM" id="MobiDB-lite"/>
    </source>
</evidence>
<gene>
    <name evidence="2" type="ORF">B0H67DRAFT_298277</name>
</gene>
<comment type="caution">
    <text evidence="2">The sequence shown here is derived from an EMBL/GenBank/DDBJ whole genome shotgun (WGS) entry which is preliminary data.</text>
</comment>
<dbReference type="Proteomes" id="UP001172102">
    <property type="component" value="Unassembled WGS sequence"/>
</dbReference>
<reference evidence="2" key="1">
    <citation type="submission" date="2023-06" db="EMBL/GenBank/DDBJ databases">
        <title>Genome-scale phylogeny and comparative genomics of the fungal order Sordariales.</title>
        <authorList>
            <consortium name="Lawrence Berkeley National Laboratory"/>
            <person name="Hensen N."/>
            <person name="Bonometti L."/>
            <person name="Westerberg I."/>
            <person name="Brannstrom I.O."/>
            <person name="Guillou S."/>
            <person name="Cros-Aarteil S."/>
            <person name="Calhoun S."/>
            <person name="Haridas S."/>
            <person name="Kuo A."/>
            <person name="Mondo S."/>
            <person name="Pangilinan J."/>
            <person name="Riley R."/>
            <person name="Labutti K."/>
            <person name="Andreopoulos B."/>
            <person name="Lipzen A."/>
            <person name="Chen C."/>
            <person name="Yanf M."/>
            <person name="Daum C."/>
            <person name="Ng V."/>
            <person name="Clum A."/>
            <person name="Steindorff A."/>
            <person name="Ohm R."/>
            <person name="Martin F."/>
            <person name="Silar P."/>
            <person name="Natvig D."/>
            <person name="Lalanne C."/>
            <person name="Gautier V."/>
            <person name="Ament-Velasquez S.L."/>
            <person name="Kruys A."/>
            <person name="Hutchinson M.I."/>
            <person name="Powell A.J."/>
            <person name="Barry K."/>
            <person name="Miller A.N."/>
            <person name="Grigoriev I.V."/>
            <person name="Debuchy R."/>
            <person name="Gladieux P."/>
            <person name="Thoren M.H."/>
            <person name="Johannesson H."/>
        </authorList>
    </citation>
    <scope>NUCLEOTIDE SEQUENCE</scope>
    <source>
        <strain evidence="2">SMH4607-1</strain>
    </source>
</reference>
<dbReference type="AlphaFoldDB" id="A0AA40A9C1"/>
<feature type="region of interest" description="Disordered" evidence="1">
    <location>
        <begin position="249"/>
        <end position="286"/>
    </location>
</feature>
<name>A0AA40A9C1_9PEZI</name>
<sequence length="286" mass="31141">MRAYGVLIFHVLEIGTYVDFSETKDSGSVPVYLQFSRRTVSAVCKTVSHRCTCPWPFFSSFSSVPLQARVSSQASGKPSTIFTSSSLDPEPWMRRAVGIASALVVLCWLSWVCRAPPCVGPGEDPGPVPPEAVVDPGGAVLLGLREVGSSPGDAPWDFPLILLLPEVESKQSRSSARACCFGARPQMMSRVFCRDGRATGDGPGPSPSIHLSIHPSIHHSAPPHHKTEDIILGHWWVARRCRAIRTTRRSSLGRESVSQESVTRPLPRSGSRRGKEKNKIATGGWY</sequence>
<evidence type="ECO:0000313" key="2">
    <source>
        <dbReference type="EMBL" id="KAK0711662.1"/>
    </source>
</evidence>
<dbReference type="EMBL" id="JAUKUA010000005">
    <property type="protein sequence ID" value="KAK0711662.1"/>
    <property type="molecule type" value="Genomic_DNA"/>
</dbReference>
<evidence type="ECO:0000313" key="3">
    <source>
        <dbReference type="Proteomes" id="UP001172102"/>
    </source>
</evidence>